<reference evidence="1 2" key="1">
    <citation type="submission" date="2014-02" db="EMBL/GenBank/DDBJ databases">
        <title>The genome sequence of the entomopathogenic fungus Metarhizium robertsii ARSEF 2575.</title>
        <authorList>
            <person name="Giuliano Garisto Donzelli B."/>
            <person name="Roe B.A."/>
            <person name="Macmil S.L."/>
            <person name="Krasnoff S.B."/>
            <person name="Gibson D.M."/>
        </authorList>
    </citation>
    <scope>NUCLEOTIDE SEQUENCE [LARGE SCALE GENOMIC DNA]</scope>
    <source>
        <strain evidence="1 2">ARSEF 2575</strain>
    </source>
</reference>
<dbReference type="Proteomes" id="UP000030151">
    <property type="component" value="Unassembled WGS sequence"/>
</dbReference>
<sequence>MSAISPANARPGHCPPAASSPPLAPFHAVVGLASIVVTPIYHHPHLPRAFFPRPRARKHVYRDVENWKRQRCAPPPQRTRSTEYY</sequence>
<proteinExistence type="predicted"/>
<evidence type="ECO:0000313" key="1">
    <source>
        <dbReference type="EMBL" id="EXU98324.1"/>
    </source>
</evidence>
<evidence type="ECO:0000313" key="2">
    <source>
        <dbReference type="Proteomes" id="UP000030151"/>
    </source>
</evidence>
<dbReference type="HOGENOM" id="CLU_2513111_0_0_1"/>
<dbReference type="EMBL" id="JELW01000027">
    <property type="protein sequence ID" value="EXU98324.1"/>
    <property type="molecule type" value="Genomic_DNA"/>
</dbReference>
<protein>
    <submittedName>
        <fullName evidence="1">Uncharacterized protein</fullName>
    </submittedName>
</protein>
<dbReference type="AlphaFoldDB" id="A0A0A1URG6"/>
<gene>
    <name evidence="1" type="ORF">X797_008501</name>
</gene>
<organism evidence="1 2">
    <name type="scientific">Metarhizium robertsii</name>
    <dbReference type="NCBI Taxonomy" id="568076"/>
    <lineage>
        <taxon>Eukaryota</taxon>
        <taxon>Fungi</taxon>
        <taxon>Dikarya</taxon>
        <taxon>Ascomycota</taxon>
        <taxon>Pezizomycotina</taxon>
        <taxon>Sordariomycetes</taxon>
        <taxon>Hypocreomycetidae</taxon>
        <taxon>Hypocreales</taxon>
        <taxon>Clavicipitaceae</taxon>
        <taxon>Metarhizium</taxon>
    </lineage>
</organism>
<comment type="caution">
    <text evidence="1">The sequence shown here is derived from an EMBL/GenBank/DDBJ whole genome shotgun (WGS) entry which is preliminary data.</text>
</comment>
<name>A0A0A1URG6_9HYPO</name>
<accession>A0A0A1URG6</accession>